<dbReference type="AlphaFoldDB" id="A0A5K1IYI0"/>
<dbReference type="Proteomes" id="UP000330807">
    <property type="component" value="Unassembled WGS sequence"/>
</dbReference>
<evidence type="ECO:0000313" key="1">
    <source>
        <dbReference type="EMBL" id="VWL94219.1"/>
    </source>
</evidence>
<organism evidence="1 2">
    <name type="scientific">Collinsella aerofaciens</name>
    <dbReference type="NCBI Taxonomy" id="74426"/>
    <lineage>
        <taxon>Bacteria</taxon>
        <taxon>Bacillati</taxon>
        <taxon>Actinomycetota</taxon>
        <taxon>Coriobacteriia</taxon>
        <taxon>Coriobacteriales</taxon>
        <taxon>Coriobacteriaceae</taxon>
        <taxon>Collinsella</taxon>
    </lineage>
</organism>
<protein>
    <submittedName>
        <fullName evidence="1">Uncharacterized protein</fullName>
    </submittedName>
</protein>
<dbReference type="RefSeq" id="WP_156063313.1">
    <property type="nucleotide sequence ID" value="NZ_CABWIH010000033.1"/>
</dbReference>
<name>A0A5K1IYI0_9ACTN</name>
<proteinExistence type="predicted"/>
<gene>
    <name evidence="1" type="ORF">LMKDKBCB_01682</name>
</gene>
<accession>A0A5K1IYI0</accession>
<evidence type="ECO:0000313" key="2">
    <source>
        <dbReference type="Proteomes" id="UP000330807"/>
    </source>
</evidence>
<dbReference type="EMBL" id="CABWIH010000033">
    <property type="protein sequence ID" value="VWL94219.1"/>
    <property type="molecule type" value="Genomic_DNA"/>
</dbReference>
<reference evidence="1 2" key="1">
    <citation type="submission" date="2019-10" db="EMBL/GenBank/DDBJ databases">
        <authorList>
            <person name="Wolf R A."/>
        </authorList>
    </citation>
    <scope>NUCLEOTIDE SEQUENCE [LARGE SCALE GENOMIC DNA]</scope>
    <source>
        <strain evidence="1">Collinsella_aerofaciens_AK_138A</strain>
    </source>
</reference>
<sequence>MKKRDNIYEAFLDAIDEDLRGMCEVNRKAELPLPCPYCGEKNVERLAKSLVGVLEERSPDIPGLVPEQYRADVHEARELLTAATLALLSLYFSPRDSCMGSVAAVVSMFRHGCNAAFKSTGVLLFEQVATGMKYIVKKDVYIPSPFVRHIDSKKPYDRLHRDGSRGFTADEDDAVMFYKRYLKVQRRMFDTSPRFNFELCVKRPFEALLDERHTFYYMEEKMEIDLATKVRGLQDRYLLNCARAKGYDLLDKLMINALLAYLRDGTVSTAARESYLAQAERLIGHVTKSSRSAQLNEDDGDDRIA</sequence>